<feature type="transmembrane region" description="Helical" evidence="1">
    <location>
        <begin position="65"/>
        <end position="84"/>
    </location>
</feature>
<organism evidence="2 3">
    <name type="scientific">Flavivirga spongiicola</name>
    <dbReference type="NCBI Taxonomy" id="421621"/>
    <lineage>
        <taxon>Bacteria</taxon>
        <taxon>Pseudomonadati</taxon>
        <taxon>Bacteroidota</taxon>
        <taxon>Flavobacteriia</taxon>
        <taxon>Flavobacteriales</taxon>
        <taxon>Flavobacteriaceae</taxon>
        <taxon>Flavivirga</taxon>
    </lineage>
</organism>
<proteinExistence type="predicted"/>
<keyword evidence="1" id="KW-0812">Transmembrane</keyword>
<keyword evidence="1" id="KW-0472">Membrane</keyword>
<comment type="caution">
    <text evidence="2">The sequence shown here is derived from an EMBL/GenBank/DDBJ whole genome shotgun (WGS) entry which is preliminary data.</text>
</comment>
<dbReference type="RefSeq" id="WP_303305289.1">
    <property type="nucleotide sequence ID" value="NZ_JAODOP010000004.1"/>
</dbReference>
<keyword evidence="3" id="KW-1185">Reference proteome</keyword>
<keyword evidence="1" id="KW-1133">Transmembrane helix</keyword>
<dbReference type="EMBL" id="JAODOP010000004">
    <property type="protein sequence ID" value="MEF3832921.1"/>
    <property type="molecule type" value="Genomic_DNA"/>
</dbReference>
<evidence type="ECO:0000313" key="3">
    <source>
        <dbReference type="Proteomes" id="UP001337305"/>
    </source>
</evidence>
<dbReference type="Proteomes" id="UP001337305">
    <property type="component" value="Unassembled WGS sequence"/>
</dbReference>
<accession>A0ABU7XRC1</accession>
<sequence length="86" mass="10375">MNQELKNTEKRKIELLTTKEWFTFFIIPVNPNSRLNSKSANQIEYERFERFGFEKKMEQADTARIAGVLFYFFIILIAIIIYYIKL</sequence>
<evidence type="ECO:0000256" key="1">
    <source>
        <dbReference type="SAM" id="Phobius"/>
    </source>
</evidence>
<gene>
    <name evidence="2" type="ORF">N1F79_07255</name>
</gene>
<protein>
    <submittedName>
        <fullName evidence="2">Uncharacterized protein</fullName>
    </submittedName>
</protein>
<reference evidence="2 3" key="1">
    <citation type="submission" date="2022-09" db="EMBL/GenBank/DDBJ databases">
        <title>Genome sequencing of Flavivirga sp. MEBiC05379.</title>
        <authorList>
            <person name="Oh H.-M."/>
            <person name="Kwon K.K."/>
            <person name="Park M.J."/>
            <person name="Yang S.-H."/>
        </authorList>
    </citation>
    <scope>NUCLEOTIDE SEQUENCE [LARGE SCALE GENOMIC DNA]</scope>
    <source>
        <strain evidence="2 3">MEBiC05379</strain>
    </source>
</reference>
<evidence type="ECO:0000313" key="2">
    <source>
        <dbReference type="EMBL" id="MEF3832921.1"/>
    </source>
</evidence>
<name>A0ABU7XRC1_9FLAO</name>